<evidence type="ECO:0008006" key="5">
    <source>
        <dbReference type="Google" id="ProtNLM"/>
    </source>
</evidence>
<protein>
    <recommendedName>
        <fullName evidence="5">Variant surface glycoprotein (VSG)</fullName>
    </recommendedName>
</protein>
<keyword evidence="4" id="KW-1185">Reference proteome</keyword>
<name>F9WQ30_TRYVY</name>
<gene>
    <name evidence="3" type="ORF">TvY486_0023680</name>
</gene>
<evidence type="ECO:0000313" key="4">
    <source>
        <dbReference type="Proteomes" id="UP000009027"/>
    </source>
</evidence>
<keyword evidence="2" id="KW-0732">Signal</keyword>
<feature type="region of interest" description="Disordered" evidence="1">
    <location>
        <begin position="394"/>
        <end position="463"/>
    </location>
</feature>
<organism evidence="3 4">
    <name type="scientific">Trypanosoma vivax (strain Y486)</name>
    <dbReference type="NCBI Taxonomy" id="1055687"/>
    <lineage>
        <taxon>Eukaryota</taxon>
        <taxon>Discoba</taxon>
        <taxon>Euglenozoa</taxon>
        <taxon>Kinetoplastea</taxon>
        <taxon>Metakinetoplastina</taxon>
        <taxon>Trypanosomatida</taxon>
        <taxon>Trypanosomatidae</taxon>
        <taxon>Trypanosoma</taxon>
        <taxon>Duttonella</taxon>
    </lineage>
</organism>
<sequence length="500" mass="51668">MRDFLAVQLLLLGIVLARGWDTAAGSTAEAFAPLCTVFLETGVAVKSAKKMTEAARQRVAEVEAQLNATLAAEEERHQEGGLLTAVARRLDIENATQARLRFSLARACSNEGVRPENASAATAALQAACEAQLHADDVAALEKKARESRAAALGVTAKANADATDDAVTTAIFTIVAGSKDTNNKGFEHDKAGKSLASDMVRLCNNLHTSGSATNDCSASGSIGTDCGCVTANVVKAAAAAVKRKTWTVLKHSTSGIDGGDAGAATAALKTNWEITKTLCEKSQPSIAPLTTTSVTGNPEKGALEALTRARKAAASVHEATRALAKNMYTTSDGDKFGCIGKTGLATCNGNIGTDGQGACLCYSKAATELTLPQWASDATAAADSAAHAADMLTQTQHAAHTARRLAQALAKGTEKARETNHPATSAQTQDNRSTKKSATPSTQQATPQQSTAPTKEACMQTGGKWSQDAAQCLVEETNTARKRNSPCALAATLLAAVRG</sequence>
<accession>F9WQ30</accession>
<dbReference type="Proteomes" id="UP000009027">
    <property type="component" value="Unassembled WGS sequence"/>
</dbReference>
<feature type="compositionally biased region" description="Low complexity" evidence="1">
    <location>
        <begin position="438"/>
        <end position="455"/>
    </location>
</feature>
<dbReference type="AlphaFoldDB" id="F9WQ30"/>
<feature type="chain" id="PRO_5003390676" description="Variant surface glycoprotein (VSG)" evidence="2">
    <location>
        <begin position="20"/>
        <end position="500"/>
    </location>
</feature>
<reference evidence="3 4" key="1">
    <citation type="journal article" date="2012" name="Proc. Natl. Acad. Sci. U.S.A.">
        <title>Antigenic diversity is generated by distinct evolutionary mechanisms in African trypanosome species.</title>
        <authorList>
            <person name="Jackson A.P."/>
            <person name="Berry A."/>
            <person name="Aslett M."/>
            <person name="Allison H.C."/>
            <person name="Burton P."/>
            <person name="Vavrova-Anderson J."/>
            <person name="Brown R."/>
            <person name="Browne H."/>
            <person name="Corton N."/>
            <person name="Hauser H."/>
            <person name="Gamble J."/>
            <person name="Gilderthorp R."/>
            <person name="Marcello L."/>
            <person name="McQuillan J."/>
            <person name="Otto T.D."/>
            <person name="Quail M.A."/>
            <person name="Sanders M.J."/>
            <person name="van Tonder A."/>
            <person name="Ginger M.L."/>
            <person name="Field M.C."/>
            <person name="Barry J.D."/>
            <person name="Hertz-Fowler C."/>
            <person name="Berriman M."/>
        </authorList>
    </citation>
    <scope>NUCLEOTIDE SEQUENCE</scope>
    <source>
        <strain evidence="3 4">Y486</strain>
    </source>
</reference>
<evidence type="ECO:0000256" key="2">
    <source>
        <dbReference type="SAM" id="SignalP"/>
    </source>
</evidence>
<proteinExistence type="predicted"/>
<dbReference type="EMBL" id="CAEX01003879">
    <property type="protein sequence ID" value="CCD19657.1"/>
    <property type="molecule type" value="Genomic_DNA"/>
</dbReference>
<feature type="signal peptide" evidence="2">
    <location>
        <begin position="1"/>
        <end position="19"/>
    </location>
</feature>
<feature type="compositionally biased region" description="Polar residues" evidence="1">
    <location>
        <begin position="422"/>
        <end position="432"/>
    </location>
</feature>
<evidence type="ECO:0000256" key="1">
    <source>
        <dbReference type="SAM" id="MobiDB-lite"/>
    </source>
</evidence>
<dbReference type="VEuPathDB" id="TriTrypDB:TvY486_0023680"/>
<evidence type="ECO:0000313" key="3">
    <source>
        <dbReference type="EMBL" id="CCD19657.1"/>
    </source>
</evidence>